<proteinExistence type="predicted"/>
<dbReference type="AlphaFoldDB" id="A0A0F9FW51"/>
<dbReference type="EMBL" id="LAZR01028778">
    <property type="protein sequence ID" value="KKL61575.1"/>
    <property type="molecule type" value="Genomic_DNA"/>
</dbReference>
<sequence length="52" mass="5921">MEIDYKELLDKGQQLSAETDAALEKKPDDKELEATRAFLVERHGWLLFLASG</sequence>
<protein>
    <submittedName>
        <fullName evidence="1">Uncharacterized protein</fullName>
    </submittedName>
</protein>
<organism evidence="1">
    <name type="scientific">marine sediment metagenome</name>
    <dbReference type="NCBI Taxonomy" id="412755"/>
    <lineage>
        <taxon>unclassified sequences</taxon>
        <taxon>metagenomes</taxon>
        <taxon>ecological metagenomes</taxon>
    </lineage>
</organism>
<evidence type="ECO:0000313" key="1">
    <source>
        <dbReference type="EMBL" id="KKL61575.1"/>
    </source>
</evidence>
<accession>A0A0F9FW51</accession>
<name>A0A0F9FW51_9ZZZZ</name>
<gene>
    <name evidence="1" type="ORF">LCGC14_2193910</name>
</gene>
<comment type="caution">
    <text evidence="1">The sequence shown here is derived from an EMBL/GenBank/DDBJ whole genome shotgun (WGS) entry which is preliminary data.</text>
</comment>
<reference evidence="1" key="1">
    <citation type="journal article" date="2015" name="Nature">
        <title>Complex archaea that bridge the gap between prokaryotes and eukaryotes.</title>
        <authorList>
            <person name="Spang A."/>
            <person name="Saw J.H."/>
            <person name="Jorgensen S.L."/>
            <person name="Zaremba-Niedzwiedzka K."/>
            <person name="Martijn J."/>
            <person name="Lind A.E."/>
            <person name="van Eijk R."/>
            <person name="Schleper C."/>
            <person name="Guy L."/>
            <person name="Ettema T.J."/>
        </authorList>
    </citation>
    <scope>NUCLEOTIDE SEQUENCE</scope>
</reference>